<dbReference type="AlphaFoldDB" id="A0A017HAQ9"/>
<reference evidence="1 2" key="1">
    <citation type="submission" date="2013-03" db="EMBL/GenBank/DDBJ databases">
        <authorList>
            <person name="Fiebig A."/>
            <person name="Goeker M."/>
            <person name="Klenk H.-P.P."/>
        </authorList>
    </citation>
    <scope>NUCLEOTIDE SEQUENCE [LARGE SCALE GENOMIC DNA]</scope>
    <source>
        <strain evidence="1 2">DSM 17492</strain>
    </source>
</reference>
<evidence type="ECO:0000313" key="1">
    <source>
        <dbReference type="EMBL" id="EYD70879.1"/>
    </source>
</evidence>
<dbReference type="PATRIC" id="fig|1122180.6.peg.2507"/>
<accession>A0A017HAQ9</accession>
<dbReference type="eggNOG" id="COG2801">
    <property type="taxonomic scope" value="Bacteria"/>
</dbReference>
<comment type="caution">
    <text evidence="1">The sequence shown here is derived from an EMBL/GenBank/DDBJ whole genome shotgun (WGS) entry which is preliminary data.</text>
</comment>
<dbReference type="EMBL" id="APGJ01000007">
    <property type="protein sequence ID" value="EYD70879.1"/>
    <property type="molecule type" value="Genomic_DNA"/>
</dbReference>
<organism evidence="1 2">
    <name type="scientific">Limimaricola hongkongensis DSM 17492</name>
    <dbReference type="NCBI Taxonomy" id="1122180"/>
    <lineage>
        <taxon>Bacteria</taxon>
        <taxon>Pseudomonadati</taxon>
        <taxon>Pseudomonadota</taxon>
        <taxon>Alphaproteobacteria</taxon>
        <taxon>Rhodobacterales</taxon>
        <taxon>Paracoccaceae</taxon>
        <taxon>Limimaricola</taxon>
    </lineage>
</organism>
<evidence type="ECO:0000313" key="2">
    <source>
        <dbReference type="Proteomes" id="UP000025047"/>
    </source>
</evidence>
<gene>
    <name evidence="1" type="ORF">Lokhon_02523</name>
</gene>
<proteinExistence type="predicted"/>
<protein>
    <submittedName>
        <fullName evidence="1">ISPsy26, transposase orfB</fullName>
    </submittedName>
</protein>
<sequence>MQGLRFSGITAQIGYKRHPGKHAGKPSIVADNIPDRPFDVEASDKVWDEAMFAIGSRAMAE</sequence>
<dbReference type="Proteomes" id="UP000025047">
    <property type="component" value="Unassembled WGS sequence"/>
</dbReference>
<name>A0A017HAQ9_9RHOB</name>
<dbReference type="STRING" id="1122180.Lokhon_02523"/>
<dbReference type="HOGENOM" id="CLU_2917122_0_0_5"/>
<keyword evidence="2" id="KW-1185">Reference proteome</keyword>